<sequence length="130" mass="14347">MMTMMTVMTMSIPHTSGMDAPVFDVWNLQAMPHFISKASVHVFSIHHQYVNRVGVCAQPLLFSQCFASGHTASLPCKPERPSPGGNRNHHRTRLHNDGPGTHGKEAALLRPMNKYVCACVRSPSKLTPRG</sequence>
<keyword evidence="2" id="KW-1185">Reference proteome</keyword>
<reference evidence="2" key="1">
    <citation type="journal article" date="2013" name="Genetics">
        <title>The draft genome and transcriptome of Panagrellus redivivus are shaped by the harsh demands of a free-living lifestyle.</title>
        <authorList>
            <person name="Srinivasan J."/>
            <person name="Dillman A.R."/>
            <person name="Macchietto M.G."/>
            <person name="Heikkinen L."/>
            <person name="Lakso M."/>
            <person name="Fracchia K.M."/>
            <person name="Antoshechkin I."/>
            <person name="Mortazavi A."/>
            <person name="Wong G."/>
            <person name="Sternberg P.W."/>
        </authorList>
    </citation>
    <scope>NUCLEOTIDE SEQUENCE [LARGE SCALE GENOMIC DNA]</scope>
    <source>
        <strain evidence="2">MT8872</strain>
    </source>
</reference>
<feature type="region of interest" description="Disordered" evidence="1">
    <location>
        <begin position="73"/>
        <end position="104"/>
    </location>
</feature>
<dbReference type="WBParaSite" id="Pan_g3763.t1">
    <property type="protein sequence ID" value="Pan_g3763.t1"/>
    <property type="gene ID" value="Pan_g3763"/>
</dbReference>
<name>A0A7E4VVH0_PANRE</name>
<dbReference type="AlphaFoldDB" id="A0A7E4VVH0"/>
<organism evidence="2 3">
    <name type="scientific">Panagrellus redivivus</name>
    <name type="common">Microworm</name>
    <dbReference type="NCBI Taxonomy" id="6233"/>
    <lineage>
        <taxon>Eukaryota</taxon>
        <taxon>Metazoa</taxon>
        <taxon>Ecdysozoa</taxon>
        <taxon>Nematoda</taxon>
        <taxon>Chromadorea</taxon>
        <taxon>Rhabditida</taxon>
        <taxon>Tylenchina</taxon>
        <taxon>Panagrolaimomorpha</taxon>
        <taxon>Panagrolaimoidea</taxon>
        <taxon>Panagrolaimidae</taxon>
        <taxon>Panagrellus</taxon>
    </lineage>
</organism>
<evidence type="ECO:0000256" key="1">
    <source>
        <dbReference type="SAM" id="MobiDB-lite"/>
    </source>
</evidence>
<accession>A0A7E4VVH0</accession>
<protein>
    <submittedName>
        <fullName evidence="3">Secreted protein</fullName>
    </submittedName>
</protein>
<evidence type="ECO:0000313" key="3">
    <source>
        <dbReference type="WBParaSite" id="Pan_g3763.t1"/>
    </source>
</evidence>
<evidence type="ECO:0000313" key="2">
    <source>
        <dbReference type="Proteomes" id="UP000492821"/>
    </source>
</evidence>
<proteinExistence type="predicted"/>
<dbReference type="Proteomes" id="UP000492821">
    <property type="component" value="Unassembled WGS sequence"/>
</dbReference>
<reference evidence="3" key="2">
    <citation type="submission" date="2020-10" db="UniProtKB">
        <authorList>
            <consortium name="WormBaseParasite"/>
        </authorList>
    </citation>
    <scope>IDENTIFICATION</scope>
</reference>